<evidence type="ECO:0000313" key="1">
    <source>
        <dbReference type="EMBL" id="KAK6127603.1"/>
    </source>
</evidence>
<name>A0ABR0UYK8_REHGL</name>
<proteinExistence type="predicted"/>
<accession>A0ABR0UYK8</accession>
<dbReference type="Proteomes" id="UP001318860">
    <property type="component" value="Unassembled WGS sequence"/>
</dbReference>
<gene>
    <name evidence="1" type="ORF">DH2020_038664</name>
</gene>
<protein>
    <submittedName>
        <fullName evidence="1">Uncharacterized protein</fullName>
    </submittedName>
</protein>
<reference evidence="1 2" key="1">
    <citation type="journal article" date="2021" name="Comput. Struct. Biotechnol. J.">
        <title>De novo genome assembly of the potent medicinal plant Rehmannia glutinosa using nanopore technology.</title>
        <authorList>
            <person name="Ma L."/>
            <person name="Dong C."/>
            <person name="Song C."/>
            <person name="Wang X."/>
            <person name="Zheng X."/>
            <person name="Niu Y."/>
            <person name="Chen S."/>
            <person name="Feng W."/>
        </authorList>
    </citation>
    <scope>NUCLEOTIDE SEQUENCE [LARGE SCALE GENOMIC DNA]</scope>
    <source>
        <strain evidence="1">DH-2019</strain>
    </source>
</reference>
<keyword evidence="2" id="KW-1185">Reference proteome</keyword>
<evidence type="ECO:0000313" key="2">
    <source>
        <dbReference type="Proteomes" id="UP001318860"/>
    </source>
</evidence>
<dbReference type="EMBL" id="JABTTQ020001870">
    <property type="protein sequence ID" value="KAK6127603.1"/>
    <property type="molecule type" value="Genomic_DNA"/>
</dbReference>
<organism evidence="1 2">
    <name type="scientific">Rehmannia glutinosa</name>
    <name type="common">Chinese foxglove</name>
    <dbReference type="NCBI Taxonomy" id="99300"/>
    <lineage>
        <taxon>Eukaryota</taxon>
        <taxon>Viridiplantae</taxon>
        <taxon>Streptophyta</taxon>
        <taxon>Embryophyta</taxon>
        <taxon>Tracheophyta</taxon>
        <taxon>Spermatophyta</taxon>
        <taxon>Magnoliopsida</taxon>
        <taxon>eudicotyledons</taxon>
        <taxon>Gunneridae</taxon>
        <taxon>Pentapetalae</taxon>
        <taxon>asterids</taxon>
        <taxon>lamiids</taxon>
        <taxon>Lamiales</taxon>
        <taxon>Orobanchaceae</taxon>
        <taxon>Rehmannieae</taxon>
        <taxon>Rehmannia</taxon>
    </lineage>
</organism>
<comment type="caution">
    <text evidence="1">The sequence shown here is derived from an EMBL/GenBank/DDBJ whole genome shotgun (WGS) entry which is preliminary data.</text>
</comment>
<sequence length="414" mass="46182">MAFKDNPGRCEFQTDEQYLNCTRLFPAGKPLAASAILSGAAIDPSSAVSAACSSRAAANRTTIEIGGRSFLVLDINKNNSSMRIARIDLLDDFCPDRYDYAWPNDIGDLLRYTPNVDKVYICSTAVLLIQIYRRNETTTLSGVLGQGFEVGTEWKGQARVLRVRNLVGYVGQGRIILPRVFALMVDLVSLYARIQFELEKEQFLQPPTVDWLGFNITCHDNKPVDQDPKRPGFAVRIYYKKRRFCAFRLGVLPMLVSSVRPCAVFLPSMRTPFSYGPAAGSLLLYDCELNAMGGVFAVDCANNASHHSFAVFHVELLEHWNYSLSRSGLNLGLKIGIDARSEQFLSRSGDYSCRLRHPKPSVPLRMHVSGLWEAYQRPLHVLTAPQGTRAVSIQSGEFYQLTGKSDVYSLSRAD</sequence>